<dbReference type="eggNOG" id="COG3712">
    <property type="taxonomic scope" value="Bacteria"/>
</dbReference>
<comment type="caution">
    <text evidence="4">The sequence shown here is derived from an EMBL/GenBank/DDBJ whole genome shotgun (WGS) entry which is preliminary data.</text>
</comment>
<organism evidence="4 5">
    <name type="scientific">Flavobacterium aquatile LMG 4008 = ATCC 11947</name>
    <dbReference type="NCBI Taxonomy" id="1453498"/>
    <lineage>
        <taxon>Bacteria</taxon>
        <taxon>Pseudomonadati</taxon>
        <taxon>Bacteroidota</taxon>
        <taxon>Flavobacteriia</taxon>
        <taxon>Flavobacteriales</taxon>
        <taxon>Flavobacteriaceae</taxon>
        <taxon>Flavobacterium</taxon>
    </lineage>
</organism>
<keyword evidence="1" id="KW-0472">Membrane</keyword>
<accession>A0A095V064</accession>
<dbReference type="GO" id="GO:0016989">
    <property type="term" value="F:sigma factor antagonist activity"/>
    <property type="evidence" value="ECO:0007669"/>
    <property type="project" value="TreeGrafter"/>
</dbReference>
<dbReference type="Pfam" id="PF16344">
    <property type="entry name" value="FecR_C"/>
    <property type="match status" value="1"/>
</dbReference>
<dbReference type="OrthoDB" id="1097347at2"/>
<dbReference type="AlphaFoldDB" id="A0A095V064"/>
<sequence length="301" mass="34489">MEENYKLAKWLDGEMTDAELKEFQADPDFPLYEKIKLYSSQLETPKFDENKILNTVLETKKQTPKVVTLKPNWFMRIAAVLVIGFGLFFAFNTFTPTTELAENGKQTTFLLPDNSEVILNSGSQIDFKKWNWDSNRKLKLNGEAYFKVAKGKKFEVNTNLGKVSVLGTQFNVKARKDRFDVVCFEGKVKVNFNTQEVILTPGQMVSFEGNEKIVSKTISDAKPVWLSKELSFEKEKLTAVLEEIQRQYNVTIDAKNIKSDQLFTGKIPTNNIDIALKTITSIYHLKYSKSTNSNYVIEEIK</sequence>
<name>A0A095V064_9FLAO</name>
<dbReference type="InterPro" id="IPR012373">
    <property type="entry name" value="Ferrdict_sens_TM"/>
</dbReference>
<dbReference type="InterPro" id="IPR032508">
    <property type="entry name" value="FecR_C"/>
</dbReference>
<evidence type="ECO:0000256" key="1">
    <source>
        <dbReference type="SAM" id="Phobius"/>
    </source>
</evidence>
<evidence type="ECO:0000259" key="2">
    <source>
        <dbReference type="Pfam" id="PF04773"/>
    </source>
</evidence>
<dbReference type="PIRSF" id="PIRSF018266">
    <property type="entry name" value="FecR"/>
    <property type="match status" value="1"/>
</dbReference>
<dbReference type="Proteomes" id="UP000029554">
    <property type="component" value="Unassembled WGS sequence"/>
</dbReference>
<keyword evidence="1" id="KW-1133">Transmembrane helix</keyword>
<dbReference type="PANTHER" id="PTHR30273:SF2">
    <property type="entry name" value="PROTEIN FECR"/>
    <property type="match status" value="1"/>
</dbReference>
<reference evidence="4 5" key="1">
    <citation type="submission" date="2014-09" db="EMBL/GenBank/DDBJ databases">
        <title>Whole Genome Shotgun of Flavobacterium aquatile LMG 4008.</title>
        <authorList>
            <person name="Gale A.N."/>
            <person name="Pipes S.E."/>
            <person name="Newman J.D."/>
        </authorList>
    </citation>
    <scope>NUCLEOTIDE SEQUENCE [LARGE SCALE GENOMIC DNA]</scope>
    <source>
        <strain evidence="4 5">LMG 4008</strain>
    </source>
</reference>
<gene>
    <name evidence="4" type="ORF">LG45_07940</name>
</gene>
<dbReference type="Gene3D" id="2.60.120.1440">
    <property type="match status" value="1"/>
</dbReference>
<feature type="transmembrane region" description="Helical" evidence="1">
    <location>
        <begin position="73"/>
        <end position="91"/>
    </location>
</feature>
<feature type="domain" description="Protein FecR C-terminal" evidence="3">
    <location>
        <begin position="230"/>
        <end position="293"/>
    </location>
</feature>
<dbReference type="PANTHER" id="PTHR30273">
    <property type="entry name" value="PERIPLASMIC SIGNAL SENSOR AND SIGMA FACTOR ACTIVATOR FECR-RELATED"/>
    <property type="match status" value="1"/>
</dbReference>
<evidence type="ECO:0000313" key="4">
    <source>
        <dbReference type="EMBL" id="KGD68215.1"/>
    </source>
</evidence>
<dbReference type="InterPro" id="IPR006860">
    <property type="entry name" value="FecR"/>
</dbReference>
<dbReference type="Pfam" id="PF04773">
    <property type="entry name" value="FecR"/>
    <property type="match status" value="1"/>
</dbReference>
<evidence type="ECO:0000259" key="3">
    <source>
        <dbReference type="Pfam" id="PF16344"/>
    </source>
</evidence>
<evidence type="ECO:0000313" key="5">
    <source>
        <dbReference type="Proteomes" id="UP000029554"/>
    </source>
</evidence>
<dbReference type="EMBL" id="JRHH01000003">
    <property type="protein sequence ID" value="KGD68215.1"/>
    <property type="molecule type" value="Genomic_DNA"/>
</dbReference>
<keyword evidence="5" id="KW-1185">Reference proteome</keyword>
<dbReference type="RefSeq" id="WP_035125885.1">
    <property type="nucleotide sequence ID" value="NZ_JRHH01000003.1"/>
</dbReference>
<dbReference type="Gene3D" id="3.55.50.30">
    <property type="match status" value="1"/>
</dbReference>
<feature type="domain" description="FecR protein" evidence="2">
    <location>
        <begin position="102"/>
        <end position="189"/>
    </location>
</feature>
<protein>
    <submittedName>
        <fullName evidence="4">Iron dicitrate transport regulator FecR</fullName>
    </submittedName>
</protein>
<keyword evidence="1" id="KW-0812">Transmembrane</keyword>
<dbReference type="STRING" id="1453498.LG45_07940"/>
<proteinExistence type="predicted"/>